<dbReference type="GeneID" id="301141862"/>
<evidence type="ECO:0000313" key="1">
    <source>
        <dbReference type="EMBL" id="MED4402100.1"/>
    </source>
</evidence>
<dbReference type="EMBL" id="JARTFS010000009">
    <property type="protein sequence ID" value="MED4402100.1"/>
    <property type="molecule type" value="Genomic_DNA"/>
</dbReference>
<gene>
    <name evidence="1" type="ORF">P9271_12315</name>
</gene>
<name>A0ABU6NZ02_9BACI</name>
<organism evidence="1 2">
    <name type="scientific">Metabacillus fastidiosus</name>
    <dbReference type="NCBI Taxonomy" id="1458"/>
    <lineage>
        <taxon>Bacteria</taxon>
        <taxon>Bacillati</taxon>
        <taxon>Bacillota</taxon>
        <taxon>Bacilli</taxon>
        <taxon>Bacillales</taxon>
        <taxon>Bacillaceae</taxon>
        <taxon>Metabacillus</taxon>
    </lineage>
</organism>
<accession>A0ABU6NZ02</accession>
<proteinExistence type="predicted"/>
<sequence>MKDGEIMIECRNDIRTNMMYVLYKIYKGCKDIKNPKEWQQENYVLCWDGSNTLKLLGTPYKFEVINSEVYLDDRVSHFYQVPYDWLRMIKDQLLE</sequence>
<keyword evidence="2" id="KW-1185">Reference proteome</keyword>
<comment type="caution">
    <text evidence="1">The sequence shown here is derived from an EMBL/GenBank/DDBJ whole genome shotgun (WGS) entry which is preliminary data.</text>
</comment>
<protein>
    <submittedName>
        <fullName evidence="1">Uncharacterized protein</fullName>
    </submittedName>
</protein>
<reference evidence="1 2" key="1">
    <citation type="submission" date="2023-03" db="EMBL/GenBank/DDBJ databases">
        <title>Bacillus Genome Sequencing.</title>
        <authorList>
            <person name="Dunlap C."/>
        </authorList>
    </citation>
    <scope>NUCLEOTIDE SEQUENCE [LARGE SCALE GENOMIC DNA]</scope>
    <source>
        <strain evidence="1 2">NRS-1717</strain>
    </source>
</reference>
<dbReference type="RefSeq" id="WP_066231580.1">
    <property type="nucleotide sequence ID" value="NZ_JARTFS010000009.1"/>
</dbReference>
<dbReference type="Proteomes" id="UP001342826">
    <property type="component" value="Unassembled WGS sequence"/>
</dbReference>
<evidence type="ECO:0000313" key="2">
    <source>
        <dbReference type="Proteomes" id="UP001342826"/>
    </source>
</evidence>